<dbReference type="InterPro" id="IPR036271">
    <property type="entry name" value="Tet_transcr_reg_TetR-rel_C_sf"/>
</dbReference>
<dbReference type="Pfam" id="PF13305">
    <property type="entry name" value="TetR_C_33"/>
    <property type="match status" value="1"/>
</dbReference>
<comment type="caution">
    <text evidence="6">The sequence shown here is derived from an EMBL/GenBank/DDBJ whole genome shotgun (WGS) entry which is preliminary data.</text>
</comment>
<dbReference type="Proteomes" id="UP000632222">
    <property type="component" value="Unassembled WGS sequence"/>
</dbReference>
<evidence type="ECO:0000256" key="4">
    <source>
        <dbReference type="PROSITE-ProRule" id="PRU00335"/>
    </source>
</evidence>
<accession>A0ABQ2D619</accession>
<dbReference type="EMBL" id="BMOD01000016">
    <property type="protein sequence ID" value="GGJ46357.1"/>
    <property type="molecule type" value="Genomic_DNA"/>
</dbReference>
<dbReference type="SUPFAM" id="SSF48498">
    <property type="entry name" value="Tetracyclin repressor-like, C-terminal domain"/>
    <property type="match status" value="1"/>
</dbReference>
<evidence type="ECO:0000256" key="1">
    <source>
        <dbReference type="ARBA" id="ARBA00023015"/>
    </source>
</evidence>
<dbReference type="PANTHER" id="PTHR30055:SF151">
    <property type="entry name" value="TRANSCRIPTIONAL REGULATORY PROTEIN"/>
    <property type="match status" value="1"/>
</dbReference>
<proteinExistence type="predicted"/>
<keyword evidence="1" id="KW-0805">Transcription regulation</keyword>
<feature type="domain" description="HTH tetR-type" evidence="5">
    <location>
        <begin position="5"/>
        <end position="65"/>
    </location>
</feature>
<evidence type="ECO:0000313" key="6">
    <source>
        <dbReference type="EMBL" id="GGJ46357.1"/>
    </source>
</evidence>
<dbReference type="Pfam" id="PF00440">
    <property type="entry name" value="TetR_N"/>
    <property type="match status" value="1"/>
</dbReference>
<keyword evidence="2 4" id="KW-0238">DNA-binding</keyword>
<name>A0ABQ2D619_9DEIO</name>
<dbReference type="InterPro" id="IPR001647">
    <property type="entry name" value="HTH_TetR"/>
</dbReference>
<dbReference type="Gene3D" id="1.10.10.60">
    <property type="entry name" value="Homeodomain-like"/>
    <property type="match status" value="1"/>
</dbReference>
<evidence type="ECO:0000313" key="7">
    <source>
        <dbReference type="Proteomes" id="UP000632222"/>
    </source>
</evidence>
<dbReference type="PROSITE" id="PS50977">
    <property type="entry name" value="HTH_TETR_2"/>
    <property type="match status" value="1"/>
</dbReference>
<dbReference type="SUPFAM" id="SSF46689">
    <property type="entry name" value="Homeodomain-like"/>
    <property type="match status" value="1"/>
</dbReference>
<dbReference type="RefSeq" id="WP_189004908.1">
    <property type="nucleotide sequence ID" value="NZ_BMOD01000016.1"/>
</dbReference>
<protein>
    <submittedName>
        <fullName evidence="6">TetR family transcriptional regulator</fullName>
    </submittedName>
</protein>
<evidence type="ECO:0000259" key="5">
    <source>
        <dbReference type="PROSITE" id="PS50977"/>
    </source>
</evidence>
<reference evidence="7" key="1">
    <citation type="journal article" date="2019" name="Int. J. Syst. Evol. Microbiol.">
        <title>The Global Catalogue of Microorganisms (GCM) 10K type strain sequencing project: providing services to taxonomists for standard genome sequencing and annotation.</title>
        <authorList>
            <consortium name="The Broad Institute Genomics Platform"/>
            <consortium name="The Broad Institute Genome Sequencing Center for Infectious Disease"/>
            <person name="Wu L."/>
            <person name="Ma J."/>
        </authorList>
    </citation>
    <scope>NUCLEOTIDE SEQUENCE [LARGE SCALE GENOMIC DNA]</scope>
    <source>
        <strain evidence="7">JCM 14370</strain>
    </source>
</reference>
<evidence type="ECO:0000256" key="2">
    <source>
        <dbReference type="ARBA" id="ARBA00023125"/>
    </source>
</evidence>
<dbReference type="InterPro" id="IPR025996">
    <property type="entry name" value="MT1864/Rv1816-like_C"/>
</dbReference>
<gene>
    <name evidence="6" type="ORF">GCM10008938_35650</name>
</gene>
<dbReference type="PANTHER" id="PTHR30055">
    <property type="entry name" value="HTH-TYPE TRANSCRIPTIONAL REGULATOR RUTR"/>
    <property type="match status" value="1"/>
</dbReference>
<sequence length="190" mass="20743">MPRKGLDREQVLDAATRIADQEGLATLTIARLAAELHIKPPSLYNHIENLDQLMDGLNVRGMQKIIEATRIAAAGRSGKDALFAMASGFREVAKQHPGLYAATQVSVHKFGPEARELASTYLNALLAVLQGYQLEEEQALHFIRILRSLLKGFIDLELGGGFGMPLKIEETFQLMLDTFDAGLKAAKTGA</sequence>
<dbReference type="InterPro" id="IPR009057">
    <property type="entry name" value="Homeodomain-like_sf"/>
</dbReference>
<keyword evidence="3" id="KW-0804">Transcription</keyword>
<evidence type="ECO:0000256" key="3">
    <source>
        <dbReference type="ARBA" id="ARBA00023163"/>
    </source>
</evidence>
<feature type="DNA-binding region" description="H-T-H motif" evidence="4">
    <location>
        <begin position="28"/>
        <end position="47"/>
    </location>
</feature>
<dbReference type="InterPro" id="IPR050109">
    <property type="entry name" value="HTH-type_TetR-like_transc_reg"/>
</dbReference>
<dbReference type="Gene3D" id="1.10.357.10">
    <property type="entry name" value="Tetracycline Repressor, domain 2"/>
    <property type="match status" value="1"/>
</dbReference>
<keyword evidence="7" id="KW-1185">Reference proteome</keyword>
<organism evidence="6 7">
    <name type="scientific">Deinococcus roseus</name>
    <dbReference type="NCBI Taxonomy" id="392414"/>
    <lineage>
        <taxon>Bacteria</taxon>
        <taxon>Thermotogati</taxon>
        <taxon>Deinococcota</taxon>
        <taxon>Deinococci</taxon>
        <taxon>Deinococcales</taxon>
        <taxon>Deinococcaceae</taxon>
        <taxon>Deinococcus</taxon>
    </lineage>
</organism>